<evidence type="ECO:0000313" key="1">
    <source>
        <dbReference type="EMBL" id="EYU36134.1"/>
    </source>
</evidence>
<reference evidence="1 2" key="1">
    <citation type="journal article" date="2013" name="Proc. Natl. Acad. Sci. U.S.A.">
        <title>Fine-scale variation in meiotic recombination in Mimulus inferred from population shotgun sequencing.</title>
        <authorList>
            <person name="Hellsten U."/>
            <person name="Wright K.M."/>
            <person name="Jenkins J."/>
            <person name="Shu S."/>
            <person name="Yuan Y."/>
            <person name="Wessler S.R."/>
            <person name="Schmutz J."/>
            <person name="Willis J.H."/>
            <person name="Rokhsar D.S."/>
        </authorList>
    </citation>
    <scope>NUCLEOTIDE SEQUENCE [LARGE SCALE GENOMIC DNA]</scope>
    <source>
        <strain evidence="2">cv. DUN x IM62</strain>
    </source>
</reference>
<accession>A0A022R7Z3</accession>
<dbReference type="Proteomes" id="UP000030748">
    <property type="component" value="Unassembled WGS sequence"/>
</dbReference>
<protein>
    <recommendedName>
        <fullName evidence="3">DUF674 domain-containing protein</fullName>
    </recommendedName>
</protein>
<dbReference type="InterPro" id="IPR007750">
    <property type="entry name" value="DUF674"/>
</dbReference>
<sequence>MLGEAGQTQVRMNLKLLIDTESKRVLFAEAGKDFVDFLFKIQTLPVGTVVVSLLQKKTSKGIGFVKDMVNYMMMDDLVLMPLSTISSITFLNKLDVKNFSTVREKRVDFGMDKAVKLLSASLHTNNVLTDVFLNGTTSTSKKASKVTTRLELLIDTNGKRVLHAESGKEFADFLFQILSLPLATVVSLLRKQDTFGSLSNLYESMENLNDSYMQYNGTKDSILKLAPVVNVSSAV</sequence>
<gene>
    <name evidence="1" type="ORF">MIMGU_mgv11b020324mg</name>
</gene>
<dbReference type="PANTHER" id="PTHR33103">
    <property type="entry name" value="OS01G0153900 PROTEIN"/>
    <property type="match status" value="1"/>
</dbReference>
<evidence type="ECO:0008006" key="3">
    <source>
        <dbReference type="Google" id="ProtNLM"/>
    </source>
</evidence>
<dbReference type="Pfam" id="PF05056">
    <property type="entry name" value="DUF674"/>
    <property type="match status" value="3"/>
</dbReference>
<dbReference type="PANTHER" id="PTHR33103:SF19">
    <property type="entry name" value="OS09G0544700 PROTEIN"/>
    <property type="match status" value="1"/>
</dbReference>
<dbReference type="EMBL" id="KI630592">
    <property type="protein sequence ID" value="EYU36134.1"/>
    <property type="molecule type" value="Genomic_DNA"/>
</dbReference>
<feature type="non-terminal residue" evidence="1">
    <location>
        <position position="235"/>
    </location>
</feature>
<dbReference type="AlphaFoldDB" id="A0A022R7Z3"/>
<evidence type="ECO:0000313" key="2">
    <source>
        <dbReference type="Proteomes" id="UP000030748"/>
    </source>
</evidence>
<organism evidence="1 2">
    <name type="scientific">Erythranthe guttata</name>
    <name type="common">Yellow monkey flower</name>
    <name type="synonym">Mimulus guttatus</name>
    <dbReference type="NCBI Taxonomy" id="4155"/>
    <lineage>
        <taxon>Eukaryota</taxon>
        <taxon>Viridiplantae</taxon>
        <taxon>Streptophyta</taxon>
        <taxon>Embryophyta</taxon>
        <taxon>Tracheophyta</taxon>
        <taxon>Spermatophyta</taxon>
        <taxon>Magnoliopsida</taxon>
        <taxon>eudicotyledons</taxon>
        <taxon>Gunneridae</taxon>
        <taxon>Pentapetalae</taxon>
        <taxon>asterids</taxon>
        <taxon>lamiids</taxon>
        <taxon>Lamiales</taxon>
        <taxon>Phrymaceae</taxon>
        <taxon>Erythranthe</taxon>
    </lineage>
</organism>
<keyword evidence="2" id="KW-1185">Reference proteome</keyword>
<proteinExistence type="predicted"/>
<name>A0A022R7Z3_ERYGU</name>